<dbReference type="EMBL" id="HBFM01000855">
    <property type="protein sequence ID" value="CAD8764079.1"/>
    <property type="molecule type" value="Transcribed_RNA"/>
</dbReference>
<dbReference type="PROSITE" id="PS51450">
    <property type="entry name" value="LRR"/>
    <property type="match status" value="1"/>
</dbReference>
<reference evidence="5" key="1">
    <citation type="submission" date="2021-01" db="EMBL/GenBank/DDBJ databases">
        <authorList>
            <person name="Corre E."/>
            <person name="Pelletier E."/>
            <person name="Niang G."/>
            <person name="Scheremetjew M."/>
            <person name="Finn R."/>
            <person name="Kale V."/>
            <person name="Holt S."/>
            <person name="Cochrane G."/>
            <person name="Meng A."/>
            <person name="Brown T."/>
            <person name="Cohen L."/>
        </authorList>
    </citation>
    <scope>NUCLEOTIDE SEQUENCE</scope>
    <source>
        <strain evidence="5">SAG 63-3</strain>
    </source>
</reference>
<dbReference type="AlphaFoldDB" id="A0A7S0Y771"/>
<comment type="subcellular location">
    <subcellularLocation>
        <location evidence="1">Cytoplasm</location>
        <location evidence="1">Cytoskeleton</location>
        <location evidence="1">Cilium axoneme</location>
    </subcellularLocation>
</comment>
<dbReference type="Pfam" id="PF13516">
    <property type="entry name" value="LRR_6"/>
    <property type="match status" value="3"/>
</dbReference>
<protein>
    <submittedName>
        <fullName evidence="5">Uncharacterized protein</fullName>
    </submittedName>
</protein>
<dbReference type="GO" id="GO:0005930">
    <property type="term" value="C:axoneme"/>
    <property type="evidence" value="ECO:0007669"/>
    <property type="project" value="UniProtKB-SubCell"/>
</dbReference>
<dbReference type="PANTHER" id="PTHR24113:SF12">
    <property type="entry name" value="RAN GTPASE-ACTIVATING PROTEIN 1"/>
    <property type="match status" value="1"/>
</dbReference>
<evidence type="ECO:0000256" key="2">
    <source>
        <dbReference type="ARBA" id="ARBA00022468"/>
    </source>
</evidence>
<evidence type="ECO:0000256" key="3">
    <source>
        <dbReference type="ARBA" id="ARBA00022614"/>
    </source>
</evidence>
<dbReference type="InterPro" id="IPR032675">
    <property type="entry name" value="LRR_dom_sf"/>
</dbReference>
<evidence type="ECO:0000256" key="1">
    <source>
        <dbReference type="ARBA" id="ARBA00004430"/>
    </source>
</evidence>
<dbReference type="GO" id="GO:0005634">
    <property type="term" value="C:nucleus"/>
    <property type="evidence" value="ECO:0007669"/>
    <property type="project" value="TreeGrafter"/>
</dbReference>
<organism evidence="5">
    <name type="scientific">Polytomella parva</name>
    <dbReference type="NCBI Taxonomy" id="51329"/>
    <lineage>
        <taxon>Eukaryota</taxon>
        <taxon>Viridiplantae</taxon>
        <taxon>Chlorophyta</taxon>
        <taxon>core chlorophytes</taxon>
        <taxon>Chlorophyceae</taxon>
        <taxon>CS clade</taxon>
        <taxon>Chlamydomonadales</taxon>
        <taxon>Chlamydomonadaceae</taxon>
        <taxon>Polytomella</taxon>
    </lineage>
</organism>
<dbReference type="GO" id="GO:0048471">
    <property type="term" value="C:perinuclear region of cytoplasm"/>
    <property type="evidence" value="ECO:0007669"/>
    <property type="project" value="TreeGrafter"/>
</dbReference>
<name>A0A7S0Y771_9CHLO</name>
<proteinExistence type="predicted"/>
<accession>A0A7S0Y771</accession>
<dbReference type="SMART" id="SM00368">
    <property type="entry name" value="LRR_RI"/>
    <property type="match status" value="8"/>
</dbReference>
<gene>
    <name evidence="5" type="ORF">PPAR00522_LOCUS463</name>
</gene>
<keyword evidence="2" id="KW-0343">GTPase activation</keyword>
<dbReference type="GO" id="GO:0006913">
    <property type="term" value="P:nucleocytoplasmic transport"/>
    <property type="evidence" value="ECO:0007669"/>
    <property type="project" value="TreeGrafter"/>
</dbReference>
<dbReference type="SUPFAM" id="SSF52047">
    <property type="entry name" value="RNI-like"/>
    <property type="match status" value="1"/>
</dbReference>
<dbReference type="GO" id="GO:0005829">
    <property type="term" value="C:cytosol"/>
    <property type="evidence" value="ECO:0007669"/>
    <property type="project" value="TreeGrafter"/>
</dbReference>
<dbReference type="GO" id="GO:0031267">
    <property type="term" value="F:small GTPase binding"/>
    <property type="evidence" value="ECO:0007669"/>
    <property type="project" value="TreeGrafter"/>
</dbReference>
<dbReference type="InterPro" id="IPR001611">
    <property type="entry name" value="Leu-rich_rpt"/>
</dbReference>
<sequence length="409" mass="44463">MNDAINNYRQKCQDFATKPIEPFERLILSGQPIRQVILCGNSKELFNKRLTSMDVYGLCEYLQGNEYLEVIDFSYNFLDDLSTKAIAALLRTAPRLHTIRLVGNNVGAVGARVLADILSIPGGASLRELDLSGNPLGDEGGLALADAIRRNTSLAALRIPDTRQGMRGIVGLSTALSEQLVGGEVNEGFSEYDNVYERRGLVLLDLGDVMIDEAQDTTVEKLSMVLARHRGLRHLGLSKHKMSDSQFKILTENGFGRLGMLTRLDLRGNRISPFSGATLEFLLTSACPKLAYLDISSNKLGNDGAAGLARGAASSRSLRILDVRRNIIGDAGMIIMAEALTVCQTLSTLLIWGNKFGPTAAAACLSALDDPNVRARGAVIDMKPYIVDGVVHMAEVDTVIPQLEPLWYN</sequence>
<evidence type="ECO:0000313" key="5">
    <source>
        <dbReference type="EMBL" id="CAD8764079.1"/>
    </source>
</evidence>
<keyword evidence="3" id="KW-0433">Leucine-rich repeat</keyword>
<dbReference type="Gene3D" id="3.80.10.10">
    <property type="entry name" value="Ribonuclease Inhibitor"/>
    <property type="match status" value="2"/>
</dbReference>
<keyword evidence="4" id="KW-0677">Repeat</keyword>
<dbReference type="PANTHER" id="PTHR24113">
    <property type="entry name" value="RAN GTPASE-ACTIVATING PROTEIN 1"/>
    <property type="match status" value="1"/>
</dbReference>
<dbReference type="InterPro" id="IPR027038">
    <property type="entry name" value="RanGap"/>
</dbReference>
<dbReference type="GO" id="GO:0005096">
    <property type="term" value="F:GTPase activator activity"/>
    <property type="evidence" value="ECO:0007669"/>
    <property type="project" value="UniProtKB-KW"/>
</dbReference>
<evidence type="ECO:0000256" key="4">
    <source>
        <dbReference type="ARBA" id="ARBA00022737"/>
    </source>
</evidence>